<gene>
    <name evidence="1" type="ORF">PHLGIDRAFT_129268</name>
</gene>
<dbReference type="Proteomes" id="UP000053257">
    <property type="component" value="Unassembled WGS sequence"/>
</dbReference>
<dbReference type="AlphaFoldDB" id="A0A0C3S7R1"/>
<sequence>MYSSIRRRVTIGDLDEQEDALAFAAELLEGRLKDNKASTYASFATSFYLWGTRHRSSALQECSSFQELQDEFLELIACDLDFPADPVLEALHTTKPPLVEAAPIVDVALKAEETAEGACAVEIIPVTEVLPMEVVDTLDAEFEDMVLRFQRLTLDDPIVDYAVEMMLQIFKGWV</sequence>
<evidence type="ECO:0000313" key="1">
    <source>
        <dbReference type="EMBL" id="KIP04830.1"/>
    </source>
</evidence>
<organism evidence="1 2">
    <name type="scientific">Phlebiopsis gigantea (strain 11061_1 CR5-6)</name>
    <name type="common">White-rot fungus</name>
    <name type="synonym">Peniophora gigantea</name>
    <dbReference type="NCBI Taxonomy" id="745531"/>
    <lineage>
        <taxon>Eukaryota</taxon>
        <taxon>Fungi</taxon>
        <taxon>Dikarya</taxon>
        <taxon>Basidiomycota</taxon>
        <taxon>Agaricomycotina</taxon>
        <taxon>Agaricomycetes</taxon>
        <taxon>Polyporales</taxon>
        <taxon>Phanerochaetaceae</taxon>
        <taxon>Phlebiopsis</taxon>
    </lineage>
</organism>
<reference evidence="1 2" key="1">
    <citation type="journal article" date="2014" name="PLoS Genet.">
        <title>Analysis of the Phlebiopsis gigantea genome, transcriptome and secretome provides insight into its pioneer colonization strategies of wood.</title>
        <authorList>
            <person name="Hori C."/>
            <person name="Ishida T."/>
            <person name="Igarashi K."/>
            <person name="Samejima M."/>
            <person name="Suzuki H."/>
            <person name="Master E."/>
            <person name="Ferreira P."/>
            <person name="Ruiz-Duenas F.J."/>
            <person name="Held B."/>
            <person name="Canessa P."/>
            <person name="Larrondo L.F."/>
            <person name="Schmoll M."/>
            <person name="Druzhinina I.S."/>
            <person name="Kubicek C.P."/>
            <person name="Gaskell J.A."/>
            <person name="Kersten P."/>
            <person name="St John F."/>
            <person name="Glasner J."/>
            <person name="Sabat G."/>
            <person name="Splinter BonDurant S."/>
            <person name="Syed K."/>
            <person name="Yadav J."/>
            <person name="Mgbeahuruike A.C."/>
            <person name="Kovalchuk A."/>
            <person name="Asiegbu F.O."/>
            <person name="Lackner G."/>
            <person name="Hoffmeister D."/>
            <person name="Rencoret J."/>
            <person name="Gutierrez A."/>
            <person name="Sun H."/>
            <person name="Lindquist E."/>
            <person name="Barry K."/>
            <person name="Riley R."/>
            <person name="Grigoriev I.V."/>
            <person name="Henrissat B."/>
            <person name="Kues U."/>
            <person name="Berka R.M."/>
            <person name="Martinez A.T."/>
            <person name="Covert S.F."/>
            <person name="Blanchette R.A."/>
            <person name="Cullen D."/>
        </authorList>
    </citation>
    <scope>NUCLEOTIDE SEQUENCE [LARGE SCALE GENOMIC DNA]</scope>
    <source>
        <strain evidence="1 2">11061_1 CR5-6</strain>
    </source>
</reference>
<keyword evidence="2" id="KW-1185">Reference proteome</keyword>
<accession>A0A0C3S7R1</accession>
<protein>
    <submittedName>
        <fullName evidence="1">Uncharacterized protein</fullName>
    </submittedName>
</protein>
<dbReference type="EMBL" id="KN840561">
    <property type="protein sequence ID" value="KIP04830.1"/>
    <property type="molecule type" value="Genomic_DNA"/>
</dbReference>
<name>A0A0C3S7R1_PHLG1</name>
<dbReference type="HOGENOM" id="CLU_1540618_0_0_1"/>
<proteinExistence type="predicted"/>
<evidence type="ECO:0000313" key="2">
    <source>
        <dbReference type="Proteomes" id="UP000053257"/>
    </source>
</evidence>